<feature type="non-terminal residue" evidence="1">
    <location>
        <position position="1"/>
    </location>
</feature>
<reference evidence="1" key="1">
    <citation type="submission" date="2021-05" db="EMBL/GenBank/DDBJ databases">
        <authorList>
            <person name="Pan Q."/>
            <person name="Jouanno E."/>
            <person name="Zahm M."/>
            <person name="Klopp C."/>
            <person name="Cabau C."/>
            <person name="Louis A."/>
            <person name="Berthelot C."/>
            <person name="Parey E."/>
            <person name="Roest Crollius H."/>
            <person name="Montfort J."/>
            <person name="Robinson-Rechavi M."/>
            <person name="Bouchez O."/>
            <person name="Lampietro C."/>
            <person name="Lopez Roques C."/>
            <person name="Donnadieu C."/>
            <person name="Postlethwait J."/>
            <person name="Bobe J."/>
            <person name="Dillon D."/>
            <person name="Chandos A."/>
            <person name="von Hippel F."/>
            <person name="Guiguen Y."/>
        </authorList>
    </citation>
    <scope>NUCLEOTIDE SEQUENCE</scope>
    <source>
        <strain evidence="1">YG-Jan2019</strain>
    </source>
</reference>
<organism evidence="1 2">
    <name type="scientific">Dallia pectoralis</name>
    <name type="common">Alaska blackfish</name>
    <dbReference type="NCBI Taxonomy" id="75939"/>
    <lineage>
        <taxon>Eukaryota</taxon>
        <taxon>Metazoa</taxon>
        <taxon>Chordata</taxon>
        <taxon>Craniata</taxon>
        <taxon>Vertebrata</taxon>
        <taxon>Euteleostomi</taxon>
        <taxon>Actinopterygii</taxon>
        <taxon>Neopterygii</taxon>
        <taxon>Teleostei</taxon>
        <taxon>Protacanthopterygii</taxon>
        <taxon>Esociformes</taxon>
        <taxon>Umbridae</taxon>
        <taxon>Dallia</taxon>
    </lineage>
</organism>
<name>A0ACC2H7F3_DALPE</name>
<proteinExistence type="predicted"/>
<dbReference type="EMBL" id="CM055732">
    <property type="protein sequence ID" value="KAJ8011797.1"/>
    <property type="molecule type" value="Genomic_DNA"/>
</dbReference>
<evidence type="ECO:0000313" key="1">
    <source>
        <dbReference type="EMBL" id="KAJ8011797.1"/>
    </source>
</evidence>
<sequence>TRTALFHKDVFQNGKSCRVIAAVFERAVAAGVRMALHDRPTPSTSSQSTTTSLPSVSTPVVPTGTSSSATTVTSLRSVSEVVLYS</sequence>
<keyword evidence="2" id="KW-1185">Reference proteome</keyword>
<protein>
    <submittedName>
        <fullName evidence="1">Uncharacterized protein</fullName>
    </submittedName>
</protein>
<accession>A0ACC2H7F3</accession>
<dbReference type="Proteomes" id="UP001157502">
    <property type="component" value="Chromosome 5"/>
</dbReference>
<gene>
    <name evidence="1" type="ORF">DPEC_G00061980</name>
</gene>
<comment type="caution">
    <text evidence="1">The sequence shown here is derived from an EMBL/GenBank/DDBJ whole genome shotgun (WGS) entry which is preliminary data.</text>
</comment>
<evidence type="ECO:0000313" key="2">
    <source>
        <dbReference type="Proteomes" id="UP001157502"/>
    </source>
</evidence>